<sequence length="43" mass="4991">MKIENWELKIGLNTGMMKMSQIGLIIAIPFLFRNFFITLKSDS</sequence>
<keyword evidence="3" id="KW-1185">Reference proteome</keyword>
<evidence type="ECO:0000313" key="3">
    <source>
        <dbReference type="Proteomes" id="UP000663722"/>
    </source>
</evidence>
<protein>
    <submittedName>
        <fullName evidence="2">Uncharacterized protein</fullName>
    </submittedName>
</protein>
<reference evidence="2" key="1">
    <citation type="journal article" date="2021" name="Microb. Physiol.">
        <title>Proteogenomic Insights into the Physiology of Marine, Sulfate-Reducing, Filamentous Desulfonema limicola and Desulfonema magnum.</title>
        <authorList>
            <person name="Schnaars V."/>
            <person name="Wohlbrand L."/>
            <person name="Scheve S."/>
            <person name="Hinrichs C."/>
            <person name="Reinhardt R."/>
            <person name="Rabus R."/>
        </authorList>
    </citation>
    <scope>NUCLEOTIDE SEQUENCE</scope>
    <source>
        <strain evidence="2">4be13</strain>
    </source>
</reference>
<dbReference type="AlphaFoldDB" id="A0A975BTC7"/>
<organism evidence="2 3">
    <name type="scientific">Desulfonema magnum</name>
    <dbReference type="NCBI Taxonomy" id="45655"/>
    <lineage>
        <taxon>Bacteria</taxon>
        <taxon>Pseudomonadati</taxon>
        <taxon>Thermodesulfobacteriota</taxon>
        <taxon>Desulfobacteria</taxon>
        <taxon>Desulfobacterales</taxon>
        <taxon>Desulfococcaceae</taxon>
        <taxon>Desulfonema</taxon>
    </lineage>
</organism>
<dbReference type="EMBL" id="CP061800">
    <property type="protein sequence ID" value="QTA91053.1"/>
    <property type="molecule type" value="Genomic_DNA"/>
</dbReference>
<evidence type="ECO:0000313" key="2">
    <source>
        <dbReference type="EMBL" id="QTA91053.1"/>
    </source>
</evidence>
<feature type="transmembrane region" description="Helical" evidence="1">
    <location>
        <begin position="21"/>
        <end position="39"/>
    </location>
</feature>
<name>A0A975BTC7_9BACT</name>
<proteinExistence type="predicted"/>
<accession>A0A975BTC7</accession>
<keyword evidence="1" id="KW-0812">Transmembrane</keyword>
<gene>
    <name evidence="2" type="ORF">dnm_071190</name>
</gene>
<keyword evidence="1" id="KW-0472">Membrane</keyword>
<dbReference type="Proteomes" id="UP000663722">
    <property type="component" value="Chromosome"/>
</dbReference>
<dbReference type="KEGG" id="dmm:dnm_071190"/>
<keyword evidence="1" id="KW-1133">Transmembrane helix</keyword>
<evidence type="ECO:0000256" key="1">
    <source>
        <dbReference type="SAM" id="Phobius"/>
    </source>
</evidence>